<dbReference type="EMBL" id="AP022612">
    <property type="protein sequence ID" value="BBZ35680.1"/>
    <property type="molecule type" value="Genomic_DNA"/>
</dbReference>
<evidence type="ECO:0000259" key="4">
    <source>
        <dbReference type="Pfam" id="PF02211"/>
    </source>
</evidence>
<keyword evidence="2" id="KW-0456">Lyase</keyword>
<evidence type="ECO:0000313" key="6">
    <source>
        <dbReference type="EMBL" id="BBZ35680.1"/>
    </source>
</evidence>
<dbReference type="Proteomes" id="UP000466931">
    <property type="component" value="Chromosome"/>
</dbReference>
<dbReference type="Pfam" id="PF02211">
    <property type="entry name" value="NHase_beta_C"/>
    <property type="match status" value="1"/>
</dbReference>
<organism evidence="6 7">
    <name type="scientific">Mycolicibacterium confluentis</name>
    <dbReference type="NCBI Taxonomy" id="28047"/>
    <lineage>
        <taxon>Bacteria</taxon>
        <taxon>Bacillati</taxon>
        <taxon>Actinomycetota</taxon>
        <taxon>Actinomycetes</taxon>
        <taxon>Mycobacteriales</taxon>
        <taxon>Mycobacteriaceae</taxon>
        <taxon>Mycolicibacterium</taxon>
    </lineage>
</organism>
<dbReference type="SUPFAM" id="SSF50090">
    <property type="entry name" value="Electron transport accessory proteins"/>
    <property type="match status" value="1"/>
</dbReference>
<dbReference type="Pfam" id="PF21006">
    <property type="entry name" value="NHase_beta_N"/>
    <property type="match status" value="1"/>
</dbReference>
<dbReference type="Gene3D" id="1.10.472.20">
    <property type="entry name" value="Nitrile hydratase, beta subunit"/>
    <property type="match status" value="1"/>
</dbReference>
<comment type="catalytic activity">
    <reaction evidence="3">
        <text>an aliphatic primary amide = an aliphatic nitrile + H2O</text>
        <dbReference type="Rhea" id="RHEA:12673"/>
        <dbReference type="ChEBI" id="CHEBI:15377"/>
        <dbReference type="ChEBI" id="CHEBI:65285"/>
        <dbReference type="ChEBI" id="CHEBI:80291"/>
        <dbReference type="EC" id="4.2.1.84"/>
    </reaction>
</comment>
<feature type="domain" description="Nitrile hydratase beta subunit-like N-terminal" evidence="5">
    <location>
        <begin position="60"/>
        <end position="166"/>
    </location>
</feature>
<gene>
    <name evidence="6" type="ORF">MCNF_42850</name>
</gene>
<dbReference type="InterPro" id="IPR024690">
    <property type="entry name" value="CN_hydtase_beta_dom_C"/>
</dbReference>
<proteinExistence type="predicted"/>
<dbReference type="InterPro" id="IPR049054">
    <property type="entry name" value="CN_hydtase_beta-like_N"/>
</dbReference>
<keyword evidence="7" id="KW-1185">Reference proteome</keyword>
<feature type="domain" description="Nitrile hydratase beta subunit" evidence="4">
    <location>
        <begin position="198"/>
        <end position="292"/>
    </location>
</feature>
<protein>
    <recommendedName>
        <fullName evidence="1">nitrile hydratase</fullName>
        <ecNumber evidence="1">4.2.1.84</ecNumber>
    </recommendedName>
</protein>
<dbReference type="GO" id="GO:0018822">
    <property type="term" value="F:nitrile hydratase activity"/>
    <property type="evidence" value="ECO:0007669"/>
    <property type="project" value="UniProtKB-EC"/>
</dbReference>
<evidence type="ECO:0000256" key="1">
    <source>
        <dbReference type="ARBA" id="ARBA00013079"/>
    </source>
</evidence>
<dbReference type="EC" id="4.2.1.84" evidence="1"/>
<dbReference type="Gene3D" id="2.30.30.50">
    <property type="match status" value="1"/>
</dbReference>
<reference evidence="6" key="1">
    <citation type="journal article" date="2019" name="Emerg. Microbes Infect.">
        <title>Comprehensive subspecies identification of 175 nontuberculous mycobacteria species based on 7547 genomic profiles.</title>
        <authorList>
            <person name="Matsumoto Y."/>
            <person name="Kinjo T."/>
            <person name="Motooka D."/>
            <person name="Nabeya D."/>
            <person name="Jung N."/>
            <person name="Uechi K."/>
            <person name="Horii T."/>
            <person name="Iida T."/>
            <person name="Fujita J."/>
            <person name="Nakamura S."/>
        </authorList>
    </citation>
    <scope>NUCLEOTIDE SEQUENCE [LARGE SCALE GENOMIC DNA]</scope>
    <source>
        <strain evidence="6">JCM 13671</strain>
    </source>
</reference>
<evidence type="ECO:0000256" key="2">
    <source>
        <dbReference type="ARBA" id="ARBA00023239"/>
    </source>
</evidence>
<accession>A0A7I7Y1Z9</accession>
<name>A0A7I7Y1Z9_9MYCO</name>
<reference evidence="6" key="2">
    <citation type="submission" date="2020-02" db="EMBL/GenBank/DDBJ databases">
        <authorList>
            <person name="Matsumoto Y."/>
            <person name="Motooka D."/>
            <person name="Nakamura S."/>
        </authorList>
    </citation>
    <scope>NUCLEOTIDE SEQUENCE</scope>
    <source>
        <strain evidence="6">JCM 13671</strain>
    </source>
</reference>
<evidence type="ECO:0000259" key="5">
    <source>
        <dbReference type="Pfam" id="PF21006"/>
    </source>
</evidence>
<evidence type="ECO:0000256" key="3">
    <source>
        <dbReference type="ARBA" id="ARBA00044877"/>
    </source>
</evidence>
<dbReference type="InterPro" id="IPR008990">
    <property type="entry name" value="Elect_transpt_acc-like_dom_sf"/>
</dbReference>
<sequence>MGTPDSATDYRALGVIMSDAASRASQLKLVSRLRSSYPELPDAPPPDLLDHARLAAYTKPVHDLGGEPVAPIKFENKQYEYWEHMTYVTCEVLGWRGIWLSEERRRMCNVDVGRAVYLGLPYYGRWLLSVARVLVEKHHIGLTELSERMAEVTERYADGLAGRKLEAQPKSHGDGSNVKRNNHIVEAAGKGDPQVYAGQAGPPKFTVGDPVVVREMPVLFYTRTPEYVRGARGEIAEVSYESPAAEDETWDRPDAKPEWFYIVRFRMATLWDGYTGTASDSLQTEIPERWLQAAD</sequence>
<dbReference type="AlphaFoldDB" id="A0A7I7Y1Z9"/>
<evidence type="ECO:0000313" key="7">
    <source>
        <dbReference type="Proteomes" id="UP000466931"/>
    </source>
</evidence>
<dbReference type="InterPro" id="IPR042262">
    <property type="entry name" value="CN_hydtase_beta_C"/>
</dbReference>